<protein>
    <recommendedName>
        <fullName evidence="2">Baseplate wedge subunit</fullName>
    </recommendedName>
</protein>
<dbReference type="InterPro" id="IPR022607">
    <property type="entry name" value="Phage_T4_Gp53_baseplate_wedge"/>
</dbReference>
<evidence type="ECO:0000313" key="1">
    <source>
        <dbReference type="EMBL" id="SVA98076.1"/>
    </source>
</evidence>
<dbReference type="EMBL" id="UINC01024445">
    <property type="protein sequence ID" value="SVA98076.1"/>
    <property type="molecule type" value="Genomic_DNA"/>
</dbReference>
<organism evidence="1">
    <name type="scientific">marine metagenome</name>
    <dbReference type="NCBI Taxonomy" id="408172"/>
    <lineage>
        <taxon>unclassified sequences</taxon>
        <taxon>metagenomes</taxon>
        <taxon>ecological metagenomes</taxon>
    </lineage>
</organism>
<name>A0A382A947_9ZZZZ</name>
<dbReference type="Pfam" id="PF11246">
    <property type="entry name" value="Phage_gp53"/>
    <property type="match status" value="1"/>
</dbReference>
<accession>A0A382A947</accession>
<dbReference type="AlphaFoldDB" id="A0A382A947"/>
<gene>
    <name evidence="1" type="ORF">METZ01_LOCUS150930</name>
</gene>
<reference evidence="1" key="1">
    <citation type="submission" date="2018-05" db="EMBL/GenBank/DDBJ databases">
        <authorList>
            <person name="Lanie J.A."/>
            <person name="Ng W.-L."/>
            <person name="Kazmierczak K.M."/>
            <person name="Andrzejewski T.M."/>
            <person name="Davidsen T.M."/>
            <person name="Wayne K.J."/>
            <person name="Tettelin H."/>
            <person name="Glass J.I."/>
            <person name="Rusch D."/>
            <person name="Podicherti R."/>
            <person name="Tsui H.-C.T."/>
            <person name="Winkler M.E."/>
        </authorList>
    </citation>
    <scope>NUCLEOTIDE SEQUENCE</scope>
</reference>
<evidence type="ECO:0008006" key="2">
    <source>
        <dbReference type="Google" id="ProtNLM"/>
    </source>
</evidence>
<proteinExistence type="predicted"/>
<sequence>MSSEFFSNYPRIAYDITGSNSTVPDYTVAVNLLIRNKLRDAVEDDVTIYYPYVVPEGMRPDVLSYQYYGDTIYTWTIFLVNNILDPYWEWPLSYKDFRGYVSSKYGSIPTAQSQIHHYEYIARARAEKTGTSDPVPAYRLEIDYQTYTETAGDAREIIYSYGYEKDLNESKREIQLIDSAYIQSVQDEARGLFR</sequence>